<keyword evidence="11" id="KW-1185">Reference proteome</keyword>
<comment type="caution">
    <text evidence="8">Lacks conserved residue(s) required for the propagation of feature annotation.</text>
</comment>
<evidence type="ECO:0000256" key="7">
    <source>
        <dbReference type="ARBA" id="ARBA00023146"/>
    </source>
</evidence>
<comment type="similarity">
    <text evidence="1 8">Belongs to the class-II aminoacyl-tRNA synthetase family. Type 1 subfamily.</text>
</comment>
<evidence type="ECO:0000256" key="8">
    <source>
        <dbReference type="HAMAP-Rule" id="MF_00044"/>
    </source>
</evidence>
<keyword evidence="7 8" id="KW-0030">Aminoacyl-tRNA synthetase</keyword>
<dbReference type="Pfam" id="PF00152">
    <property type="entry name" value="tRNA-synt_2"/>
    <property type="match status" value="1"/>
</dbReference>
<evidence type="ECO:0000313" key="11">
    <source>
        <dbReference type="Proteomes" id="UP000067243"/>
    </source>
</evidence>
<dbReference type="GO" id="GO:0004815">
    <property type="term" value="F:aspartate-tRNA ligase activity"/>
    <property type="evidence" value="ECO:0007669"/>
    <property type="project" value="UniProtKB-UniRule"/>
</dbReference>
<dbReference type="Gene3D" id="3.30.930.10">
    <property type="entry name" value="Bira Bifunctional Protein, Domain 2"/>
    <property type="match status" value="1"/>
</dbReference>
<dbReference type="CDD" id="cd04317">
    <property type="entry name" value="EcAspRS_like_N"/>
    <property type="match status" value="1"/>
</dbReference>
<dbReference type="InterPro" id="IPR004115">
    <property type="entry name" value="GAD-like_sf"/>
</dbReference>
<dbReference type="InterPro" id="IPR047090">
    <property type="entry name" value="AspRS_core"/>
</dbReference>
<dbReference type="NCBIfam" id="NF001750">
    <property type="entry name" value="PRK00476.1"/>
    <property type="match status" value="1"/>
</dbReference>
<protein>
    <recommendedName>
        <fullName evidence="8">Aspartate--tRNA ligase</fullName>
        <ecNumber evidence="8">6.1.1.12</ecNumber>
    </recommendedName>
    <alternativeName>
        <fullName evidence="8">Aspartyl-tRNA synthetase</fullName>
        <shortName evidence="8">AspRS</shortName>
    </alternativeName>
</protein>
<dbReference type="SUPFAM" id="SSF50249">
    <property type="entry name" value="Nucleic acid-binding proteins"/>
    <property type="match status" value="1"/>
</dbReference>
<feature type="binding site" evidence="8">
    <location>
        <position position="479"/>
    </location>
    <ligand>
        <name>L-aspartate</name>
        <dbReference type="ChEBI" id="CHEBI:29991"/>
    </ligand>
</feature>
<evidence type="ECO:0000256" key="4">
    <source>
        <dbReference type="ARBA" id="ARBA00022741"/>
    </source>
</evidence>
<dbReference type="EC" id="6.1.1.12" evidence="8"/>
<evidence type="ECO:0000256" key="5">
    <source>
        <dbReference type="ARBA" id="ARBA00022840"/>
    </source>
</evidence>
<name>A0A0K1P615_9MOLU</name>
<dbReference type="Gene3D" id="2.40.50.140">
    <property type="entry name" value="Nucleic acid-binding proteins"/>
    <property type="match status" value="1"/>
</dbReference>
<feature type="binding site" evidence="8">
    <location>
        <begin position="215"/>
        <end position="217"/>
    </location>
    <ligand>
        <name>ATP</name>
        <dbReference type="ChEBI" id="CHEBI:30616"/>
    </ligand>
</feature>
<dbReference type="Proteomes" id="UP000067243">
    <property type="component" value="Chromosome"/>
</dbReference>
<dbReference type="GO" id="GO:0003676">
    <property type="term" value="F:nucleic acid binding"/>
    <property type="evidence" value="ECO:0007669"/>
    <property type="project" value="InterPro"/>
</dbReference>
<dbReference type="HAMAP" id="MF_00044">
    <property type="entry name" value="Asp_tRNA_synth_type1"/>
    <property type="match status" value="1"/>
</dbReference>
<evidence type="ECO:0000313" key="10">
    <source>
        <dbReference type="EMBL" id="AKU79619.1"/>
    </source>
</evidence>
<dbReference type="Pfam" id="PF01336">
    <property type="entry name" value="tRNA_anti-codon"/>
    <property type="match status" value="1"/>
</dbReference>
<dbReference type="CDD" id="cd00777">
    <property type="entry name" value="AspRS_core"/>
    <property type="match status" value="1"/>
</dbReference>
<reference evidence="10 11" key="1">
    <citation type="journal article" date="2015" name="Genome Announc.">
        <title>Complete Genome Sequence of Spiroplasma turonicum Strain Tab4cT, a Parasite of a Horse Fly, Haematopota sp. (Diptera: Tabanidae).</title>
        <authorList>
            <person name="Davis R.E."/>
            <person name="Shao J."/>
            <person name="Zhao Y."/>
            <person name="Gasparich G.E."/>
            <person name="Gaynor B.J."/>
            <person name="Donofrio N."/>
        </authorList>
    </citation>
    <scope>NUCLEOTIDE SEQUENCE [LARGE SCALE GENOMIC DNA]</scope>
    <source>
        <strain evidence="10 11">Tab4c</strain>
    </source>
</reference>
<dbReference type="InterPro" id="IPR045864">
    <property type="entry name" value="aa-tRNA-synth_II/BPL/LPL"/>
</dbReference>
<feature type="binding site" evidence="8">
    <location>
        <position position="224"/>
    </location>
    <ligand>
        <name>ATP</name>
        <dbReference type="ChEBI" id="CHEBI:30616"/>
    </ligand>
</feature>
<dbReference type="RefSeq" id="WP_075048215.1">
    <property type="nucleotide sequence ID" value="NZ_CP012328.1"/>
</dbReference>
<feature type="domain" description="Aminoacyl-transfer RNA synthetases class-II family profile" evidence="9">
    <location>
        <begin position="136"/>
        <end position="545"/>
    </location>
</feature>
<dbReference type="EMBL" id="CP012328">
    <property type="protein sequence ID" value="AKU79619.1"/>
    <property type="molecule type" value="Genomic_DNA"/>
</dbReference>
<feature type="binding site" evidence="8">
    <location>
        <begin position="524"/>
        <end position="527"/>
    </location>
    <ligand>
        <name>ATP</name>
        <dbReference type="ChEBI" id="CHEBI:30616"/>
    </ligand>
</feature>
<comment type="subcellular location">
    <subcellularLocation>
        <location evidence="8">Cytoplasm</location>
    </subcellularLocation>
</comment>
<accession>A0A0K1P615</accession>
<sequence length="574" mass="66480">MKRTHTCGELSIKNLNEKVTLQGWVAKVRKLGAMTFIDLRDIYGITQLVFDESNVIKSTNIKPEFVIEITGQVIERKSKNFDISTGEIEIKVTNLIVINESELTPFEIKNDIEAQEDTRLRYRYLDLRRPEMQENFILRHNLYQLIRKYFSENKFFEIETPIFGKSTPEGARDFLVPSRLNKGKFYALPQSPQLYKQLFMISGFDRYFQIVKCFRDEDLRIDRQLEFTQLDMEMSFADSNDVMETIENLLKNIMLNIKGIEFKENFIKMDYSEAIDKYGIDKPDLRFELEIKTLDKVFETTSIPLFKDKSNKSIRSICVNKILTKKDLEHLTEIAKQNSVNILAFAKYDNNEWTGSIGSKLSEEEKASLINEFKINESSTLLFIIDDYYIASKALGAIRNALGNLLSLIKKDDYKFLWVVNFPLFEYSDEEERYVAAHHPFTMPSDESIDNFDTDFKNAKAKAYDIVLNGFELGGGSQRITNREIQNRMFKAIGFDEEKIKTNFGWFVDAYKYGAPYHSGCALGLDRLCMLLSNTSSIREVIAFPKNSSGIDPMTNAPDNVKLTQLDELHIKTK</sequence>
<dbReference type="InterPro" id="IPR006195">
    <property type="entry name" value="aa-tRNA-synth_II"/>
</dbReference>
<dbReference type="GO" id="GO:0005524">
    <property type="term" value="F:ATP binding"/>
    <property type="evidence" value="ECO:0007669"/>
    <property type="project" value="UniProtKB-UniRule"/>
</dbReference>
<dbReference type="GO" id="GO:0005737">
    <property type="term" value="C:cytoplasm"/>
    <property type="evidence" value="ECO:0007669"/>
    <property type="project" value="UniProtKB-SubCell"/>
</dbReference>
<dbReference type="InterPro" id="IPR012340">
    <property type="entry name" value="NA-bd_OB-fold"/>
</dbReference>
<dbReference type="PATRIC" id="fig|216946.3.peg.373"/>
<dbReference type="PRINTS" id="PR01042">
    <property type="entry name" value="TRNASYNTHASP"/>
</dbReference>
<dbReference type="PANTHER" id="PTHR22594:SF5">
    <property type="entry name" value="ASPARTATE--TRNA LIGASE, MITOCHONDRIAL"/>
    <property type="match status" value="1"/>
</dbReference>
<dbReference type="InterPro" id="IPR002312">
    <property type="entry name" value="Asp/Asn-tRNA-synth_IIb"/>
</dbReference>
<feature type="binding site" evidence="8">
    <location>
        <position position="169"/>
    </location>
    <ligand>
        <name>L-aspartate</name>
        <dbReference type="ChEBI" id="CHEBI:29991"/>
    </ligand>
</feature>
<dbReference type="PANTHER" id="PTHR22594">
    <property type="entry name" value="ASPARTYL/LYSYL-TRNA SYNTHETASE"/>
    <property type="match status" value="1"/>
</dbReference>
<dbReference type="AlphaFoldDB" id="A0A0K1P615"/>
<dbReference type="InterPro" id="IPR004524">
    <property type="entry name" value="Asp-tRNA-ligase_1"/>
</dbReference>
<evidence type="ECO:0000256" key="2">
    <source>
        <dbReference type="ARBA" id="ARBA00011738"/>
    </source>
</evidence>
<evidence type="ECO:0000256" key="6">
    <source>
        <dbReference type="ARBA" id="ARBA00022917"/>
    </source>
</evidence>
<feature type="binding site" evidence="8">
    <location>
        <position position="215"/>
    </location>
    <ligand>
        <name>L-aspartate</name>
        <dbReference type="ChEBI" id="CHEBI:29991"/>
    </ligand>
</feature>
<evidence type="ECO:0000259" key="9">
    <source>
        <dbReference type="PROSITE" id="PS50862"/>
    </source>
</evidence>
<keyword evidence="8" id="KW-0963">Cytoplasm</keyword>
<dbReference type="PROSITE" id="PS50862">
    <property type="entry name" value="AA_TRNA_LIGASE_II"/>
    <property type="match status" value="1"/>
</dbReference>
<dbReference type="InterPro" id="IPR029351">
    <property type="entry name" value="GAD_dom"/>
</dbReference>
<comment type="catalytic activity">
    <reaction evidence="8">
        <text>tRNA(Asp) + L-aspartate + ATP = L-aspartyl-tRNA(Asp) + AMP + diphosphate</text>
        <dbReference type="Rhea" id="RHEA:19649"/>
        <dbReference type="Rhea" id="RHEA-COMP:9660"/>
        <dbReference type="Rhea" id="RHEA-COMP:9678"/>
        <dbReference type="ChEBI" id="CHEBI:29991"/>
        <dbReference type="ChEBI" id="CHEBI:30616"/>
        <dbReference type="ChEBI" id="CHEBI:33019"/>
        <dbReference type="ChEBI" id="CHEBI:78442"/>
        <dbReference type="ChEBI" id="CHEBI:78516"/>
        <dbReference type="ChEBI" id="CHEBI:456215"/>
        <dbReference type="EC" id="6.1.1.12"/>
    </reaction>
</comment>
<proteinExistence type="inferred from homology"/>
<comment type="subunit">
    <text evidence="2 8">Homodimer.</text>
</comment>
<dbReference type="OrthoDB" id="9802326at2"/>
<dbReference type="Gene3D" id="3.30.1360.30">
    <property type="entry name" value="GAD-like domain"/>
    <property type="match status" value="1"/>
</dbReference>
<dbReference type="KEGG" id="stur:STURON_00373"/>
<keyword evidence="4 8" id="KW-0547">Nucleotide-binding</keyword>
<evidence type="ECO:0000256" key="1">
    <source>
        <dbReference type="ARBA" id="ARBA00006303"/>
    </source>
</evidence>
<gene>
    <name evidence="8 10" type="primary">aspS</name>
    <name evidence="10" type="ORF">STURON_00373</name>
</gene>
<organism evidence="10 11">
    <name type="scientific">Spiroplasma turonicum</name>
    <dbReference type="NCBI Taxonomy" id="216946"/>
    <lineage>
        <taxon>Bacteria</taxon>
        <taxon>Bacillati</taxon>
        <taxon>Mycoplasmatota</taxon>
        <taxon>Mollicutes</taxon>
        <taxon>Entomoplasmatales</taxon>
        <taxon>Spiroplasmataceae</taxon>
        <taxon>Spiroplasma</taxon>
    </lineage>
</organism>
<dbReference type="STRING" id="216946.STURO_v1c03730"/>
<keyword evidence="5 8" id="KW-0067">ATP-binding</keyword>
<dbReference type="InterPro" id="IPR004365">
    <property type="entry name" value="NA-bd_OB_tRNA"/>
</dbReference>
<feature type="region of interest" description="Aspartate" evidence="8">
    <location>
        <begin position="193"/>
        <end position="196"/>
    </location>
</feature>
<keyword evidence="6 8" id="KW-0648">Protein biosynthesis</keyword>
<evidence type="ECO:0000256" key="3">
    <source>
        <dbReference type="ARBA" id="ARBA00022598"/>
    </source>
</evidence>
<feature type="binding site" evidence="8">
    <location>
        <position position="438"/>
    </location>
    <ligand>
        <name>L-aspartate</name>
        <dbReference type="ChEBI" id="CHEBI:29991"/>
    </ligand>
</feature>
<dbReference type="NCBIfam" id="TIGR00459">
    <property type="entry name" value="aspS_bact"/>
    <property type="match status" value="1"/>
</dbReference>
<dbReference type="GO" id="GO:0006422">
    <property type="term" value="P:aspartyl-tRNA aminoacylation"/>
    <property type="evidence" value="ECO:0007669"/>
    <property type="project" value="UniProtKB-UniRule"/>
</dbReference>
<dbReference type="Pfam" id="PF02938">
    <property type="entry name" value="GAD"/>
    <property type="match status" value="1"/>
</dbReference>
<keyword evidence="3 8" id="KW-0436">Ligase</keyword>
<comment type="function">
    <text evidence="8">Catalyzes the attachment of L-aspartate to tRNA(Asp) in a two-step reaction: L-aspartate is first activated by ATP to form Asp-AMP and then transferred to the acceptor end of tRNA(Asp).</text>
</comment>
<dbReference type="InterPro" id="IPR047089">
    <property type="entry name" value="Asp-tRNA-ligase_1_N"/>
</dbReference>
<dbReference type="InterPro" id="IPR004364">
    <property type="entry name" value="Aa-tRNA-synt_II"/>
</dbReference>
<feature type="binding site" evidence="8">
    <location>
        <position position="472"/>
    </location>
    <ligand>
        <name>ATP</name>
        <dbReference type="ChEBI" id="CHEBI:30616"/>
    </ligand>
</feature>
<dbReference type="SUPFAM" id="SSF55681">
    <property type="entry name" value="Class II aaRS and biotin synthetases"/>
    <property type="match status" value="1"/>
</dbReference>
<dbReference type="SUPFAM" id="SSF55261">
    <property type="entry name" value="GAD domain-like"/>
    <property type="match status" value="1"/>
</dbReference>